<sequence length="68" mass="8048">MGNDSTNPGVVKRSVYSTCGRWIINYHTYCWDYCCSQLWTGQCFRYCTICTTTTIWTYHTLSGYEYPF</sequence>
<dbReference type="Proteomes" id="UP000828390">
    <property type="component" value="Unassembled WGS sequence"/>
</dbReference>
<keyword evidence="2" id="KW-1185">Reference proteome</keyword>
<name>A0A9D4DES4_DREPO</name>
<reference evidence="1" key="1">
    <citation type="journal article" date="2019" name="bioRxiv">
        <title>The Genome of the Zebra Mussel, Dreissena polymorpha: A Resource for Invasive Species Research.</title>
        <authorList>
            <person name="McCartney M.A."/>
            <person name="Auch B."/>
            <person name="Kono T."/>
            <person name="Mallez S."/>
            <person name="Zhang Y."/>
            <person name="Obille A."/>
            <person name="Becker A."/>
            <person name="Abrahante J.E."/>
            <person name="Garbe J."/>
            <person name="Badalamenti J.P."/>
            <person name="Herman A."/>
            <person name="Mangelson H."/>
            <person name="Liachko I."/>
            <person name="Sullivan S."/>
            <person name="Sone E.D."/>
            <person name="Koren S."/>
            <person name="Silverstein K.A.T."/>
            <person name="Beckman K.B."/>
            <person name="Gohl D.M."/>
        </authorList>
    </citation>
    <scope>NUCLEOTIDE SEQUENCE</scope>
    <source>
        <strain evidence="1">Duluth1</strain>
        <tissue evidence="1">Whole animal</tissue>
    </source>
</reference>
<accession>A0A9D4DES4</accession>
<evidence type="ECO:0000313" key="1">
    <source>
        <dbReference type="EMBL" id="KAH3747155.1"/>
    </source>
</evidence>
<dbReference type="EMBL" id="JAIWYP010000010">
    <property type="protein sequence ID" value="KAH3747155.1"/>
    <property type="molecule type" value="Genomic_DNA"/>
</dbReference>
<protein>
    <submittedName>
        <fullName evidence="1">Uncharacterized protein</fullName>
    </submittedName>
</protein>
<dbReference type="AlphaFoldDB" id="A0A9D4DES4"/>
<reference evidence="1" key="2">
    <citation type="submission" date="2020-11" db="EMBL/GenBank/DDBJ databases">
        <authorList>
            <person name="McCartney M.A."/>
            <person name="Auch B."/>
            <person name="Kono T."/>
            <person name="Mallez S."/>
            <person name="Becker A."/>
            <person name="Gohl D.M."/>
            <person name="Silverstein K.A.T."/>
            <person name="Koren S."/>
            <person name="Bechman K.B."/>
            <person name="Herman A."/>
            <person name="Abrahante J.E."/>
            <person name="Garbe J."/>
        </authorList>
    </citation>
    <scope>NUCLEOTIDE SEQUENCE</scope>
    <source>
        <strain evidence="1">Duluth1</strain>
        <tissue evidence="1">Whole animal</tissue>
    </source>
</reference>
<evidence type="ECO:0000313" key="2">
    <source>
        <dbReference type="Proteomes" id="UP000828390"/>
    </source>
</evidence>
<proteinExistence type="predicted"/>
<organism evidence="1 2">
    <name type="scientific">Dreissena polymorpha</name>
    <name type="common">Zebra mussel</name>
    <name type="synonym">Mytilus polymorpha</name>
    <dbReference type="NCBI Taxonomy" id="45954"/>
    <lineage>
        <taxon>Eukaryota</taxon>
        <taxon>Metazoa</taxon>
        <taxon>Spiralia</taxon>
        <taxon>Lophotrochozoa</taxon>
        <taxon>Mollusca</taxon>
        <taxon>Bivalvia</taxon>
        <taxon>Autobranchia</taxon>
        <taxon>Heteroconchia</taxon>
        <taxon>Euheterodonta</taxon>
        <taxon>Imparidentia</taxon>
        <taxon>Neoheterodontei</taxon>
        <taxon>Myida</taxon>
        <taxon>Dreissenoidea</taxon>
        <taxon>Dreissenidae</taxon>
        <taxon>Dreissena</taxon>
    </lineage>
</organism>
<gene>
    <name evidence="1" type="ORF">DPMN_181576</name>
</gene>
<comment type="caution">
    <text evidence="1">The sequence shown here is derived from an EMBL/GenBank/DDBJ whole genome shotgun (WGS) entry which is preliminary data.</text>
</comment>